<dbReference type="Proteomes" id="UP000198525">
    <property type="component" value="Unassembled WGS sequence"/>
</dbReference>
<organism evidence="6 7">
    <name type="scientific">Billgrantia gudaonensis</name>
    <dbReference type="NCBI Taxonomy" id="376427"/>
    <lineage>
        <taxon>Bacteria</taxon>
        <taxon>Pseudomonadati</taxon>
        <taxon>Pseudomonadota</taxon>
        <taxon>Gammaproteobacteria</taxon>
        <taxon>Oceanospirillales</taxon>
        <taxon>Halomonadaceae</taxon>
        <taxon>Billgrantia</taxon>
    </lineage>
</organism>
<protein>
    <submittedName>
        <fullName evidence="6">Translocation and assembly module TamB</fullName>
    </submittedName>
</protein>
<name>A0A1G8SHP3_9GAMM</name>
<dbReference type="Pfam" id="PF04357">
    <property type="entry name" value="TamB"/>
    <property type="match status" value="1"/>
</dbReference>
<dbReference type="STRING" id="376427.SAMN04487954_1045"/>
<evidence type="ECO:0000256" key="3">
    <source>
        <dbReference type="ARBA" id="ARBA00022989"/>
    </source>
</evidence>
<reference evidence="6 7" key="1">
    <citation type="submission" date="2016-10" db="EMBL/GenBank/DDBJ databases">
        <authorList>
            <person name="de Groot N.N."/>
        </authorList>
    </citation>
    <scope>NUCLEOTIDE SEQUENCE [LARGE SCALE GENOMIC DNA]</scope>
    <source>
        <strain evidence="6 7">CGMCC 1.6133</strain>
    </source>
</reference>
<keyword evidence="2" id="KW-0812">Transmembrane</keyword>
<dbReference type="EMBL" id="FNES01000004">
    <property type="protein sequence ID" value="SDJ28762.1"/>
    <property type="molecule type" value="Genomic_DNA"/>
</dbReference>
<proteinExistence type="predicted"/>
<dbReference type="PANTHER" id="PTHR36985">
    <property type="entry name" value="TRANSLOCATION AND ASSEMBLY MODULE SUBUNIT TAMB"/>
    <property type="match status" value="1"/>
</dbReference>
<feature type="domain" description="Translocation and assembly module TamB C-terminal" evidence="5">
    <location>
        <begin position="970"/>
        <end position="1320"/>
    </location>
</feature>
<dbReference type="GO" id="GO:0009306">
    <property type="term" value="P:protein secretion"/>
    <property type="evidence" value="ECO:0007669"/>
    <property type="project" value="InterPro"/>
</dbReference>
<dbReference type="OrthoDB" id="5555605at2"/>
<gene>
    <name evidence="6" type="ORF">SAMN04487954_1045</name>
</gene>
<evidence type="ECO:0000313" key="6">
    <source>
        <dbReference type="EMBL" id="SDJ28762.1"/>
    </source>
</evidence>
<dbReference type="GO" id="GO:0005886">
    <property type="term" value="C:plasma membrane"/>
    <property type="evidence" value="ECO:0007669"/>
    <property type="project" value="InterPro"/>
</dbReference>
<evidence type="ECO:0000256" key="1">
    <source>
        <dbReference type="ARBA" id="ARBA00004167"/>
    </source>
</evidence>
<keyword evidence="7" id="KW-1185">Reference proteome</keyword>
<accession>A0A1G8SHP3</accession>
<sequence length="1334" mass="142278">MRRFARSRALIRALLGLSIALPVWCLGIALFALGLALSPWGTGLLLDEGAKRGFYQFESVEGAPFDRLVLQGLRLQAGPADVAIDRLELAWAEDCLLRGRLCIDKLAVEGARVRLAGSEQAAAVESGSAGEGPGEITLPLPVEIRDLALADVDVRLADGTRVRFDDFTSGGEAEGDSFELSPTRLTGLDLTLPQSPGGRLALVEVDRGVPRLTASAIDASIAAQSPLPAATATEVTTPLAERERLALPTITMPLNVAVPELIVEDITLTGPIDYRIRRIGLALSASGHTLEVSPLEVTSRDIDARLSARVELRDEYPLDARLETDLWLPERYPELAGERLALELGGSLAALDAELTARGPVDAELRAQFDVLDPTLPFTASLDSSLLQWPLPPRTSVAEATPRDDQPGAAAPYLAEDVALHLEGDLLHYRAALSLQLEGPQIPRTRVALSGNGDRSQFAWTPLSLALGPASAVSRGRVAWEDGLDVEANLRFDDVDPGRFIDGGHGQLSGDLQASFHQTAGGWQVNVPDVAIEGELAERALSLRARLKGDSDMRWAIERFDFRQADNRLSASGEVAETALDLRGEIDMPELGTLHESLAGSLSGEFAASGSLETPRLELAVDGDGLAYADNRVASLRLAGEASGLEDTAFDVELGVDDVAVGGQRLESVALNLEGRLSEHRLTLDVTGDEGQPVSAVALRLSGALGADRQRYRGTLDPLNLASEYGDVVLEEALAFEVDLARAESRVEPFCLRRERGGRLCLDEPMTASAERGRAALSLRDLPMDLVEPRLPEAWQVEGQTDLSLIAEWRRGGVEWQARADLASRLALQGEDAYGQPWELPPSRLDATLEADPTRADLDLTLELAESGNVSLDLGIAEPLEEGRLEGELRLDALQLSRYRTLVVGIETLEGSLDGAVSIAGTRHTPALDGQMGLSDLQVSGVDVPLVVRDGEVNVDFAGDSARIEGFVAAEEGRLTIAGDAAWPAPDDWRVAVDLDATAEPLQMALQGVGRLRVAPDVQVRVTPSLLQVRGQVQVPWARLEVGQRPASAVGPSPDEVIISEREDERRREAERAAEEGAGTGTALNEAGMAVDVRIDLNLGPDMILEAYGLSSGLDGALEVRQQNGPVQLFGDVNLTDGRFRAFGQDLLIRQGALLFSGPPDQPLLDFEAIRNPEVTEDGVVAGLRVEGFAAAPNLSIFSEPAMDEARALSYLLRGRAPRDGDTDGALTSALVGLTVGQTGGAVGAIGEAFGIGDLSLETAGGGEDSQVVVSGYLTDDLRISYGVGIFSPIAELALRYTLWRNLYLEAISGAAQAVDLVYAFSRPGEPPIIEPSR</sequence>
<dbReference type="PANTHER" id="PTHR36985:SF1">
    <property type="entry name" value="TRANSLOCATION AND ASSEMBLY MODULE SUBUNIT TAMB"/>
    <property type="match status" value="1"/>
</dbReference>
<evidence type="ECO:0000259" key="5">
    <source>
        <dbReference type="Pfam" id="PF04357"/>
    </source>
</evidence>
<dbReference type="InterPro" id="IPR007452">
    <property type="entry name" value="TamB_C"/>
</dbReference>
<dbReference type="GO" id="GO:0097347">
    <property type="term" value="C:TAM protein secretion complex"/>
    <property type="evidence" value="ECO:0007669"/>
    <property type="project" value="TreeGrafter"/>
</dbReference>
<evidence type="ECO:0000256" key="2">
    <source>
        <dbReference type="ARBA" id="ARBA00022692"/>
    </source>
</evidence>
<keyword evidence="3" id="KW-1133">Transmembrane helix</keyword>
<comment type="subcellular location">
    <subcellularLocation>
        <location evidence="1">Membrane</location>
        <topology evidence="1">Single-pass membrane protein</topology>
    </subcellularLocation>
</comment>
<evidence type="ECO:0000313" key="7">
    <source>
        <dbReference type="Proteomes" id="UP000198525"/>
    </source>
</evidence>
<keyword evidence="4" id="KW-0472">Membrane</keyword>
<evidence type="ECO:0000256" key="4">
    <source>
        <dbReference type="ARBA" id="ARBA00023136"/>
    </source>
</evidence>
<dbReference type="RefSeq" id="WP_089684111.1">
    <property type="nucleotide sequence ID" value="NZ_FNES01000004.1"/>
</dbReference>